<evidence type="ECO:0000313" key="3">
    <source>
        <dbReference type="Proteomes" id="UP000475862"/>
    </source>
</evidence>
<name>A0A6G0TD52_APHGL</name>
<reference evidence="2 3" key="1">
    <citation type="submission" date="2019-08" db="EMBL/GenBank/DDBJ databases">
        <title>The genome of the soybean aphid Biotype 1, its phylome, world population structure and adaptation to the North American continent.</title>
        <authorList>
            <person name="Giordano R."/>
            <person name="Donthu R.K."/>
            <person name="Hernandez A.G."/>
            <person name="Wright C.L."/>
            <person name="Zimin A.V."/>
        </authorList>
    </citation>
    <scope>NUCLEOTIDE SEQUENCE [LARGE SCALE GENOMIC DNA]</scope>
    <source>
        <tissue evidence="2">Whole aphids</tissue>
    </source>
</reference>
<gene>
    <name evidence="2" type="ORF">AGLY_011342</name>
</gene>
<keyword evidence="1" id="KW-1133">Transmembrane helix</keyword>
<dbReference type="AlphaFoldDB" id="A0A6G0TD52"/>
<evidence type="ECO:0000256" key="1">
    <source>
        <dbReference type="SAM" id="Phobius"/>
    </source>
</evidence>
<proteinExistence type="predicted"/>
<dbReference type="Proteomes" id="UP000475862">
    <property type="component" value="Unassembled WGS sequence"/>
</dbReference>
<accession>A0A6G0TD52</accession>
<evidence type="ECO:0000313" key="2">
    <source>
        <dbReference type="EMBL" id="KAE9530880.1"/>
    </source>
</evidence>
<keyword evidence="3" id="KW-1185">Reference proteome</keyword>
<keyword evidence="1" id="KW-0812">Transmembrane</keyword>
<comment type="caution">
    <text evidence="2">The sequence shown here is derived from an EMBL/GenBank/DDBJ whole genome shotgun (WGS) entry which is preliminary data.</text>
</comment>
<protein>
    <submittedName>
        <fullName evidence="2">Uncharacterized protein</fullName>
    </submittedName>
</protein>
<keyword evidence="1" id="KW-0472">Membrane</keyword>
<feature type="transmembrane region" description="Helical" evidence="1">
    <location>
        <begin position="12"/>
        <end position="31"/>
    </location>
</feature>
<sequence>MERTKAVSLQIRRLLSLVAGVFSSIILSILMCKNQTSEKLDARNGVALRDIPLQNAGLLCSTRLNFKNLYIKFPANIMCRDFQFNLRKIVKKKYKQLPRIHINEMIMRRVSSLNMELKYSILYRVTCGQSPHALTESFPTTKKIGNAERKFDMLSPFSKRCIRSFDNYPLELRPFFFVHQTTNLFLKTYIFLNVDYQGLQISNIGHLLVKVGETRNKQLLFFNYCFTSRLAVSAQSTVDIVSRLKLVSVKYNSHRSSVITKQ</sequence>
<organism evidence="2 3">
    <name type="scientific">Aphis glycines</name>
    <name type="common">Soybean aphid</name>
    <dbReference type="NCBI Taxonomy" id="307491"/>
    <lineage>
        <taxon>Eukaryota</taxon>
        <taxon>Metazoa</taxon>
        <taxon>Ecdysozoa</taxon>
        <taxon>Arthropoda</taxon>
        <taxon>Hexapoda</taxon>
        <taxon>Insecta</taxon>
        <taxon>Pterygota</taxon>
        <taxon>Neoptera</taxon>
        <taxon>Paraneoptera</taxon>
        <taxon>Hemiptera</taxon>
        <taxon>Sternorrhyncha</taxon>
        <taxon>Aphidomorpha</taxon>
        <taxon>Aphidoidea</taxon>
        <taxon>Aphididae</taxon>
        <taxon>Aphidini</taxon>
        <taxon>Aphis</taxon>
        <taxon>Aphis</taxon>
    </lineage>
</organism>
<dbReference type="EMBL" id="VYZN01000042">
    <property type="protein sequence ID" value="KAE9530880.1"/>
    <property type="molecule type" value="Genomic_DNA"/>
</dbReference>